<dbReference type="PROSITE" id="PS00178">
    <property type="entry name" value="AA_TRNA_LIGASE_I"/>
    <property type="match status" value="1"/>
</dbReference>
<dbReference type="GO" id="GO:0005524">
    <property type="term" value="F:ATP binding"/>
    <property type="evidence" value="ECO:0007669"/>
    <property type="project" value="UniProtKB-KW"/>
</dbReference>
<keyword evidence="7 10" id="KW-0030">Aminoacyl-tRNA synthetase</keyword>
<keyword evidence="2" id="KW-0963">Cytoplasm</keyword>
<dbReference type="GO" id="GO:0005829">
    <property type="term" value="C:cytosol"/>
    <property type="evidence" value="ECO:0007669"/>
    <property type="project" value="TreeGrafter"/>
</dbReference>
<evidence type="ECO:0000256" key="8">
    <source>
        <dbReference type="ARBA" id="ARBA00047552"/>
    </source>
</evidence>
<dbReference type="PANTHER" id="PTHR11946:SF93">
    <property type="entry name" value="VALINE--TRNA LIGASE, CHLOROPLASTIC_MITOCHONDRIAL 2"/>
    <property type="match status" value="1"/>
</dbReference>
<dbReference type="InterPro" id="IPR002300">
    <property type="entry name" value="aa-tRNA-synth_Ia"/>
</dbReference>
<dbReference type="SUPFAM" id="SSF50677">
    <property type="entry name" value="ValRS/IleRS/LeuRS editing domain"/>
    <property type="match status" value="1"/>
</dbReference>
<comment type="catalytic activity">
    <reaction evidence="8">
        <text>tRNA(Val) + L-valine + ATP = L-valyl-tRNA(Val) + AMP + diphosphate</text>
        <dbReference type="Rhea" id="RHEA:10704"/>
        <dbReference type="Rhea" id="RHEA-COMP:9672"/>
        <dbReference type="Rhea" id="RHEA-COMP:9708"/>
        <dbReference type="ChEBI" id="CHEBI:30616"/>
        <dbReference type="ChEBI" id="CHEBI:33019"/>
        <dbReference type="ChEBI" id="CHEBI:57762"/>
        <dbReference type="ChEBI" id="CHEBI:78442"/>
        <dbReference type="ChEBI" id="CHEBI:78537"/>
        <dbReference type="ChEBI" id="CHEBI:456215"/>
        <dbReference type="EC" id="6.1.1.9"/>
    </reaction>
</comment>
<proteinExistence type="inferred from homology"/>
<comment type="similarity">
    <text evidence="10">Belongs to the class-I aminoacyl-tRNA synthetase family.</text>
</comment>
<evidence type="ECO:0000313" key="14">
    <source>
        <dbReference type="Proteomes" id="UP000576550"/>
    </source>
</evidence>
<dbReference type="EC" id="6.1.1.9" evidence="1 9"/>
<evidence type="ECO:0000259" key="12">
    <source>
        <dbReference type="Pfam" id="PF08264"/>
    </source>
</evidence>
<evidence type="ECO:0000256" key="4">
    <source>
        <dbReference type="ARBA" id="ARBA00022741"/>
    </source>
</evidence>
<evidence type="ECO:0000256" key="2">
    <source>
        <dbReference type="ARBA" id="ARBA00022490"/>
    </source>
</evidence>
<keyword evidence="5 10" id="KW-0067">ATP-binding</keyword>
<name>A0A832QEE3_9BACT</name>
<evidence type="ECO:0000256" key="3">
    <source>
        <dbReference type="ARBA" id="ARBA00022598"/>
    </source>
</evidence>
<evidence type="ECO:0000256" key="9">
    <source>
        <dbReference type="NCBIfam" id="TIGR00422"/>
    </source>
</evidence>
<keyword evidence="6 10" id="KW-0648">Protein biosynthesis</keyword>
<gene>
    <name evidence="13" type="ORF">GX533_02985</name>
</gene>
<dbReference type="CDD" id="cd07962">
    <property type="entry name" value="Anticodon_Ia_Val"/>
    <property type="match status" value="1"/>
</dbReference>
<protein>
    <recommendedName>
        <fullName evidence="1 9">Valine--tRNA ligase</fullName>
        <ecNumber evidence="1 9">6.1.1.9</ecNumber>
    </recommendedName>
</protein>
<feature type="domain" description="Methionyl/Valyl/Leucyl/Isoleucyl-tRNA synthetase anticodon-binding" evidence="12">
    <location>
        <begin position="657"/>
        <end position="743"/>
    </location>
</feature>
<dbReference type="Gene3D" id="1.10.730.10">
    <property type="entry name" value="Isoleucyl-tRNA Synthetase, Domain 1"/>
    <property type="match status" value="1"/>
</dbReference>
<dbReference type="GO" id="GO:0004832">
    <property type="term" value="F:valine-tRNA ligase activity"/>
    <property type="evidence" value="ECO:0007669"/>
    <property type="project" value="UniProtKB-UniRule"/>
</dbReference>
<evidence type="ECO:0000313" key="13">
    <source>
        <dbReference type="EMBL" id="HHX99610.1"/>
    </source>
</evidence>
<dbReference type="Proteomes" id="UP000576550">
    <property type="component" value="Unassembled WGS sequence"/>
</dbReference>
<sequence length="758" mass="86968">MQKEISKTFESGKREVEIYQLWEKSGLSNPDIMKEYLEKEGFEVKSPFTITLPPPNANGTPHLGHMCGYAFHDVIGRYNRMTGHPTLLLPGKDHAGIQTEVVFTKHLASQGIDKQKMGREEFYKECYEFCIVNMKEAREYEQRIGLSADFSREIFTLDERLTKIVYETFYKMYEDGLVYRDKRIVNQCPNCKTALADIDTEHEERRGIFAYIIYPFVNEEGKKLAKEKFGVEGITIATTRPETMLGDTAIAVNPNDGRYKEFIGKKVLLPIANREIPVIAEEETDIETGTGALKITPAHSPIDFEIGKKHDLPIVNVIDEDARMTGDIPERFKGMGTIDCSKALVKELDEMGLLVKIENIKHEVAICERCKTAIEPIISNQWYLNVESLAQRALEALKKGGISVIPPGQQKALEHFYENIQPWCISRQLWWGQRIPVWYSGGKKMFDWLNENKGKSIQDFEKEFNTKATGSGEIFLGEDMPESQNGEIWEQETDVFDTWFSSGQWPYTTLGGPDGEDFKKYYPTQMMIHGRDILFWWTARMLMFGLYRTDQVPYSLALLTGIILAPDGSKMSKSKGNGVEPSEVFEKYGADALRMWYYSDALPGSNSPLREEKIKGNRNFVTKIWNASRFILMNIDDSEVEVIVNAKVNETERVKSTKAHVKKVKKYIEKCQFNLGAEEIRGFFWHQVCDVWIEEVKAEIKDHEIGSKVRIEKLTELLYILKENLKIMHPFIPFVTEGVWQELVKLGLAKGLLMSQQI</sequence>
<dbReference type="GO" id="GO:0002161">
    <property type="term" value="F:aminoacyl-tRNA deacylase activity"/>
    <property type="evidence" value="ECO:0007669"/>
    <property type="project" value="InterPro"/>
</dbReference>
<dbReference type="InterPro" id="IPR014729">
    <property type="entry name" value="Rossmann-like_a/b/a_fold"/>
</dbReference>
<comment type="caution">
    <text evidence="13">The sequence shown here is derived from an EMBL/GenBank/DDBJ whole genome shotgun (WGS) entry which is preliminary data.</text>
</comment>
<dbReference type="Pfam" id="PF00133">
    <property type="entry name" value="tRNA-synt_1"/>
    <property type="match status" value="1"/>
</dbReference>
<evidence type="ECO:0000256" key="5">
    <source>
        <dbReference type="ARBA" id="ARBA00022840"/>
    </source>
</evidence>
<dbReference type="NCBIfam" id="NF004349">
    <property type="entry name" value="PRK05729.1"/>
    <property type="match status" value="1"/>
</dbReference>
<dbReference type="Gene3D" id="3.40.50.620">
    <property type="entry name" value="HUPs"/>
    <property type="match status" value="2"/>
</dbReference>
<dbReference type="SUPFAM" id="SSF47323">
    <property type="entry name" value="Anticodon-binding domain of a subclass of class I aminoacyl-tRNA synthetases"/>
    <property type="match status" value="1"/>
</dbReference>
<dbReference type="PRINTS" id="PR00986">
    <property type="entry name" value="TRNASYNTHVAL"/>
</dbReference>
<dbReference type="InterPro" id="IPR009080">
    <property type="entry name" value="tRNAsynth_Ia_anticodon-bd"/>
</dbReference>
<accession>A0A832QEE3</accession>
<evidence type="ECO:0000256" key="10">
    <source>
        <dbReference type="RuleBase" id="RU363035"/>
    </source>
</evidence>
<dbReference type="AlphaFoldDB" id="A0A832QEE3"/>
<evidence type="ECO:0000256" key="7">
    <source>
        <dbReference type="ARBA" id="ARBA00023146"/>
    </source>
</evidence>
<evidence type="ECO:0000256" key="1">
    <source>
        <dbReference type="ARBA" id="ARBA00013169"/>
    </source>
</evidence>
<dbReference type="Pfam" id="PF08264">
    <property type="entry name" value="Anticodon_1"/>
    <property type="match status" value="1"/>
</dbReference>
<organism evidence="13 14">
    <name type="scientific">Candidatus Dojkabacteria bacterium</name>
    <dbReference type="NCBI Taxonomy" id="2099670"/>
    <lineage>
        <taxon>Bacteria</taxon>
        <taxon>Candidatus Dojkabacteria</taxon>
    </lineage>
</organism>
<dbReference type="InterPro" id="IPR002303">
    <property type="entry name" value="Valyl-tRNA_ligase"/>
</dbReference>
<dbReference type="InterPro" id="IPR033705">
    <property type="entry name" value="Anticodon_Ia_Val"/>
</dbReference>
<evidence type="ECO:0000256" key="6">
    <source>
        <dbReference type="ARBA" id="ARBA00022917"/>
    </source>
</evidence>
<dbReference type="InterPro" id="IPR013155">
    <property type="entry name" value="M/V/L/I-tRNA-synth_anticd-bd"/>
</dbReference>
<dbReference type="InterPro" id="IPR009008">
    <property type="entry name" value="Val/Leu/Ile-tRNA-synth_edit"/>
</dbReference>
<dbReference type="InterPro" id="IPR001412">
    <property type="entry name" value="aa-tRNA-synth_I_CS"/>
</dbReference>
<evidence type="ECO:0000259" key="11">
    <source>
        <dbReference type="Pfam" id="PF00133"/>
    </source>
</evidence>
<keyword evidence="3 10" id="KW-0436">Ligase</keyword>
<dbReference type="EMBL" id="DUTP01000005">
    <property type="protein sequence ID" value="HHX99610.1"/>
    <property type="molecule type" value="Genomic_DNA"/>
</dbReference>
<reference evidence="13 14" key="1">
    <citation type="journal article" date="2020" name="Biotechnol. Biofuels">
        <title>New insights from the biogas microbiome by comprehensive genome-resolved metagenomics of nearly 1600 species originating from multiple anaerobic digesters.</title>
        <authorList>
            <person name="Campanaro S."/>
            <person name="Treu L."/>
            <person name="Rodriguez-R L.M."/>
            <person name="Kovalovszki A."/>
            <person name="Ziels R.M."/>
            <person name="Maus I."/>
            <person name="Zhu X."/>
            <person name="Kougias P.G."/>
            <person name="Basile A."/>
            <person name="Luo G."/>
            <person name="Schluter A."/>
            <person name="Konstantinidis K.T."/>
            <person name="Angelidaki I."/>
        </authorList>
    </citation>
    <scope>NUCLEOTIDE SEQUENCE [LARGE SCALE GENOMIC DNA]</scope>
    <source>
        <strain evidence="13">AS05jafATM_89</strain>
    </source>
</reference>
<feature type="domain" description="Aminoacyl-tRNA synthetase class Ia" evidence="11">
    <location>
        <begin position="18"/>
        <end position="598"/>
    </location>
</feature>
<dbReference type="PANTHER" id="PTHR11946">
    <property type="entry name" value="VALYL-TRNA SYNTHETASES"/>
    <property type="match status" value="1"/>
</dbReference>
<dbReference type="NCBIfam" id="TIGR00422">
    <property type="entry name" value="valS"/>
    <property type="match status" value="1"/>
</dbReference>
<dbReference type="GO" id="GO:0006438">
    <property type="term" value="P:valyl-tRNA aminoacylation"/>
    <property type="evidence" value="ECO:0007669"/>
    <property type="project" value="UniProtKB-UniRule"/>
</dbReference>
<dbReference type="SUPFAM" id="SSF52374">
    <property type="entry name" value="Nucleotidylyl transferase"/>
    <property type="match status" value="1"/>
</dbReference>
<keyword evidence="4 10" id="KW-0547">Nucleotide-binding</keyword>